<evidence type="ECO:0000256" key="2">
    <source>
        <dbReference type="ARBA" id="ARBA00022692"/>
    </source>
</evidence>
<evidence type="ECO:0000256" key="7">
    <source>
        <dbReference type="ARBA" id="ARBA00023224"/>
    </source>
</evidence>
<evidence type="ECO:0000313" key="12">
    <source>
        <dbReference type="Proteomes" id="UP001159428"/>
    </source>
</evidence>
<keyword evidence="12" id="KW-1185">Reference proteome</keyword>
<dbReference type="SUPFAM" id="SSF81321">
    <property type="entry name" value="Family A G protein-coupled receptor-like"/>
    <property type="match status" value="3"/>
</dbReference>
<dbReference type="Proteomes" id="UP001159428">
    <property type="component" value="Unassembled WGS sequence"/>
</dbReference>
<sequence>MATFIPYLVAFKLVEYDHEYKCVRQWMRVFDDSSSVTKYFMALFIAFFYIPFVLMFILYLAIFLKLKSQRGPGEHSMNALIQRLRRERNALKLSIVIVLGFAVCWIPFSIFALVRMFADENNATMSCGFKQLLEQVALPLSRTNSAMNPCICFIFGGNYRQDRRNLIASYYRLQMTPKNIGSSLKTARSQRLVKKREIIVCLKQLQGYSSSKLIIILFYSFTQNVTATMIGNTFVAMIVFKTKTLRKPFNFLTVNMAMSDLLFPIFLFPCNLVLTHTRSWLIGGPLGQVLCKLIICAPNVSCAVSIQSLVLITVDRFGAVVFPLRSPLINSKRCRFFIPATWIIAMAIWCPYLFASKVVESPEGLTCVLDRNDVFEGYSSFKNFSMVMNVVMFYAPLVFIAIVYSAIALKIKSQKIPGEQSTNTREKRLKIQWNVLKLSVAIVLEYALCWLPQSIVWFMFFNSDRTITSSCGFYYFRSVSLFLAMSNCAMNPWICICFSGNYRQGLKNLLDYSGKWSVSSCFNYEALRIAYIAAFFPVFLVSLVGNIFIGIIVYKTKSLKKPVNYSIANMAMSDLVYPISMLPRDAASLFMSSSWLISSLLVQALCKLGSFSIEVSTLVHLRVWFLPQSIDLEL</sequence>
<dbReference type="PROSITE" id="PS50262">
    <property type="entry name" value="G_PROTEIN_RECEP_F1_2"/>
    <property type="match status" value="3"/>
</dbReference>
<evidence type="ECO:0000256" key="1">
    <source>
        <dbReference type="ARBA" id="ARBA00004141"/>
    </source>
</evidence>
<dbReference type="PRINTS" id="PR00237">
    <property type="entry name" value="GPCRRHODOPSN"/>
</dbReference>
<evidence type="ECO:0000259" key="10">
    <source>
        <dbReference type="PROSITE" id="PS50262"/>
    </source>
</evidence>
<comment type="similarity">
    <text evidence="8">Belongs to the G-protein coupled receptor 1 family.</text>
</comment>
<dbReference type="AlphaFoldDB" id="A0AAU9WUM1"/>
<evidence type="ECO:0000256" key="8">
    <source>
        <dbReference type="RuleBase" id="RU000688"/>
    </source>
</evidence>
<keyword evidence="5 9" id="KW-0472">Membrane</keyword>
<dbReference type="SMART" id="SM01381">
    <property type="entry name" value="7TM_GPCR_Srsx"/>
    <property type="match status" value="1"/>
</dbReference>
<feature type="domain" description="G-protein coupled receptors family 1 profile" evidence="10">
    <location>
        <begin position="545"/>
        <end position="608"/>
    </location>
</feature>
<dbReference type="PANTHER" id="PTHR45695:SF9">
    <property type="entry name" value="LEUCOKININ RECEPTOR"/>
    <property type="match status" value="1"/>
</dbReference>
<feature type="transmembrane region" description="Helical" evidence="9">
    <location>
        <begin position="435"/>
        <end position="460"/>
    </location>
</feature>
<gene>
    <name evidence="11" type="ORF">PMEA_00012741</name>
</gene>
<feature type="transmembrane region" description="Helical" evidence="9">
    <location>
        <begin position="93"/>
        <end position="114"/>
    </location>
</feature>
<dbReference type="GO" id="GO:0004930">
    <property type="term" value="F:G protein-coupled receptor activity"/>
    <property type="evidence" value="ECO:0007669"/>
    <property type="project" value="UniProtKB-KW"/>
</dbReference>
<comment type="subcellular location">
    <subcellularLocation>
        <location evidence="1">Membrane</location>
        <topology evidence="1">Multi-pass membrane protein</topology>
    </subcellularLocation>
</comment>
<organism evidence="11 12">
    <name type="scientific">Pocillopora meandrina</name>
    <dbReference type="NCBI Taxonomy" id="46732"/>
    <lineage>
        <taxon>Eukaryota</taxon>
        <taxon>Metazoa</taxon>
        <taxon>Cnidaria</taxon>
        <taxon>Anthozoa</taxon>
        <taxon>Hexacorallia</taxon>
        <taxon>Scleractinia</taxon>
        <taxon>Astrocoeniina</taxon>
        <taxon>Pocilloporidae</taxon>
        <taxon>Pocillopora</taxon>
    </lineage>
</organism>
<feature type="transmembrane region" description="Helical" evidence="9">
    <location>
        <begin position="529"/>
        <end position="554"/>
    </location>
</feature>
<dbReference type="Gene3D" id="1.20.1070.10">
    <property type="entry name" value="Rhodopsin 7-helix transmembrane proteins"/>
    <property type="match status" value="3"/>
</dbReference>
<comment type="caution">
    <text evidence="11">The sequence shown here is derived from an EMBL/GenBank/DDBJ whole genome shotgun (WGS) entry which is preliminary data.</text>
</comment>
<dbReference type="CDD" id="cd00637">
    <property type="entry name" value="7tm_classA_rhodopsin-like"/>
    <property type="match status" value="3"/>
</dbReference>
<dbReference type="PROSITE" id="PS00237">
    <property type="entry name" value="G_PROTEIN_RECEP_F1_1"/>
    <property type="match status" value="1"/>
</dbReference>
<feature type="transmembrane region" description="Helical" evidence="9">
    <location>
        <begin position="252"/>
        <end position="274"/>
    </location>
</feature>
<evidence type="ECO:0000313" key="11">
    <source>
        <dbReference type="EMBL" id="CAH3126815.1"/>
    </source>
</evidence>
<dbReference type="EMBL" id="CALNXJ010000022">
    <property type="protein sequence ID" value="CAH3126815.1"/>
    <property type="molecule type" value="Genomic_DNA"/>
</dbReference>
<dbReference type="GO" id="GO:0005886">
    <property type="term" value="C:plasma membrane"/>
    <property type="evidence" value="ECO:0007669"/>
    <property type="project" value="TreeGrafter"/>
</dbReference>
<feature type="transmembrane region" description="Helical" evidence="9">
    <location>
        <begin position="39"/>
        <end position="62"/>
    </location>
</feature>
<keyword evidence="7 8" id="KW-0807">Transducer</keyword>
<keyword evidence="4 8" id="KW-0297">G-protein coupled receptor</keyword>
<dbReference type="Pfam" id="PF00001">
    <property type="entry name" value="7tm_1"/>
    <property type="match status" value="2"/>
</dbReference>
<feature type="domain" description="G-protein coupled receptors family 1 profile" evidence="10">
    <location>
        <begin position="1"/>
        <end position="152"/>
    </location>
</feature>
<name>A0AAU9WUM1_9CNID</name>
<feature type="transmembrane region" description="Helical" evidence="9">
    <location>
        <begin position="335"/>
        <end position="355"/>
    </location>
</feature>
<feature type="transmembrane region" description="Helical" evidence="9">
    <location>
        <begin position="286"/>
        <end position="314"/>
    </location>
</feature>
<evidence type="ECO:0000256" key="5">
    <source>
        <dbReference type="ARBA" id="ARBA00023136"/>
    </source>
</evidence>
<dbReference type="InterPro" id="IPR017452">
    <property type="entry name" value="GPCR_Rhodpsn_7TM"/>
</dbReference>
<protein>
    <recommendedName>
        <fullName evidence="10">G-protein coupled receptors family 1 profile domain-containing protein</fullName>
    </recommendedName>
</protein>
<proteinExistence type="inferred from homology"/>
<evidence type="ECO:0000256" key="3">
    <source>
        <dbReference type="ARBA" id="ARBA00022989"/>
    </source>
</evidence>
<feature type="transmembrane region" description="Helical" evidence="9">
    <location>
        <begin position="386"/>
        <end position="407"/>
    </location>
</feature>
<feature type="transmembrane region" description="Helical" evidence="9">
    <location>
        <begin position="213"/>
        <end position="240"/>
    </location>
</feature>
<evidence type="ECO:0000256" key="9">
    <source>
        <dbReference type="SAM" id="Phobius"/>
    </source>
</evidence>
<keyword evidence="2 8" id="KW-0812">Transmembrane</keyword>
<dbReference type="InterPro" id="IPR000276">
    <property type="entry name" value="GPCR_Rhodpsn"/>
</dbReference>
<accession>A0AAU9WUM1</accession>
<feature type="domain" description="G-protein coupled receptors family 1 profile" evidence="10">
    <location>
        <begin position="231"/>
        <end position="495"/>
    </location>
</feature>
<dbReference type="PANTHER" id="PTHR45695">
    <property type="entry name" value="LEUCOKININ RECEPTOR-RELATED"/>
    <property type="match status" value="1"/>
</dbReference>
<reference evidence="11 12" key="1">
    <citation type="submission" date="2022-05" db="EMBL/GenBank/DDBJ databases">
        <authorList>
            <consortium name="Genoscope - CEA"/>
            <person name="William W."/>
        </authorList>
    </citation>
    <scope>NUCLEOTIDE SEQUENCE [LARGE SCALE GENOMIC DNA]</scope>
</reference>
<keyword evidence="3 9" id="KW-1133">Transmembrane helix</keyword>
<evidence type="ECO:0000256" key="6">
    <source>
        <dbReference type="ARBA" id="ARBA00023170"/>
    </source>
</evidence>
<keyword evidence="6 8" id="KW-0675">Receptor</keyword>
<evidence type="ECO:0000256" key="4">
    <source>
        <dbReference type="ARBA" id="ARBA00023040"/>
    </source>
</evidence>